<organism evidence="7 8">
    <name type="scientific">SAR86 cluster bacterium BACL1 MAG-120920-bin57</name>
    <dbReference type="NCBI Taxonomy" id="1655571"/>
    <lineage>
        <taxon>Bacteria</taxon>
        <taxon>Pseudomonadati</taxon>
        <taxon>Pseudomonadota</taxon>
        <taxon>Gammaproteobacteria</taxon>
        <taxon>SAR86 cluster</taxon>
    </lineage>
</organism>
<dbReference type="Pfam" id="PF03279">
    <property type="entry name" value="Lip_A_acyltrans"/>
    <property type="match status" value="1"/>
</dbReference>
<evidence type="ECO:0000256" key="5">
    <source>
        <dbReference type="ARBA" id="ARBA00023136"/>
    </source>
</evidence>
<keyword evidence="4" id="KW-0808">Transferase</keyword>
<dbReference type="AlphaFoldDB" id="A0A0R2PXD5"/>
<evidence type="ECO:0000313" key="7">
    <source>
        <dbReference type="EMBL" id="KRO40106.1"/>
    </source>
</evidence>
<evidence type="ECO:0008006" key="9">
    <source>
        <dbReference type="Google" id="ProtNLM"/>
    </source>
</evidence>
<proteinExistence type="predicted"/>
<dbReference type="GO" id="GO:0016746">
    <property type="term" value="F:acyltransferase activity"/>
    <property type="evidence" value="ECO:0007669"/>
    <property type="project" value="UniProtKB-KW"/>
</dbReference>
<keyword evidence="5" id="KW-0472">Membrane</keyword>
<accession>A0A0R2PXD5</accession>
<evidence type="ECO:0000256" key="4">
    <source>
        <dbReference type="ARBA" id="ARBA00022679"/>
    </source>
</evidence>
<comment type="caution">
    <text evidence="7">The sequence shown here is derived from an EMBL/GenBank/DDBJ whole genome shotgun (WGS) entry which is preliminary data.</text>
</comment>
<keyword evidence="6" id="KW-0012">Acyltransferase</keyword>
<evidence type="ECO:0000256" key="2">
    <source>
        <dbReference type="ARBA" id="ARBA00022475"/>
    </source>
</evidence>
<dbReference type="PANTHER" id="PTHR30606">
    <property type="entry name" value="LIPID A BIOSYNTHESIS LAUROYL ACYLTRANSFERASE"/>
    <property type="match status" value="1"/>
</dbReference>
<dbReference type="PANTHER" id="PTHR30606:SF10">
    <property type="entry name" value="PHOSPHATIDYLINOSITOL MANNOSIDE ACYLTRANSFERASE"/>
    <property type="match status" value="1"/>
</dbReference>
<evidence type="ECO:0000256" key="1">
    <source>
        <dbReference type="ARBA" id="ARBA00004533"/>
    </source>
</evidence>
<protein>
    <recommendedName>
        <fullName evidence="9">Lipid A biosynthesis lauroyl acyltransferase</fullName>
    </recommendedName>
</protein>
<dbReference type="InterPro" id="IPR004960">
    <property type="entry name" value="LipA_acyltrans"/>
</dbReference>
<keyword evidence="3" id="KW-0997">Cell inner membrane</keyword>
<sequence length="283" mass="32478">MKLIFYIFTIFPLKAAFATFNLLPKLLITAHPSFNVTKTNLSIAFPELSESELISLSIDSIRETLKSFYETLYAWSRSPNKIIQHTKKINNRFLFSAQENYQGLIIFALHNRSIDFMLRWISTQRTHTSLYKTIKLKQVNQFVKAFREEGGNTLAPTGIGGVKTIINALNNNQMTCMASDQVPADGLGKYSIFFGHECYSFSLAPSLARKTNKPILMTSLSYDSALGHIMSFKKPDQKIYGEDGVDIMNKEMELEIRKCPKEYSWEYKKFRKLTNKSLNIYKA</sequence>
<dbReference type="GO" id="GO:0009247">
    <property type="term" value="P:glycolipid biosynthetic process"/>
    <property type="evidence" value="ECO:0007669"/>
    <property type="project" value="UniProtKB-ARBA"/>
</dbReference>
<keyword evidence="2" id="KW-1003">Cell membrane</keyword>
<comment type="subcellular location">
    <subcellularLocation>
        <location evidence="1">Cell inner membrane</location>
    </subcellularLocation>
</comment>
<gene>
    <name evidence="7" type="ORF">ABR63_07145</name>
</gene>
<reference evidence="8" key="1">
    <citation type="submission" date="2015-10" db="EMBL/GenBank/DDBJ databases">
        <title>Metagenome-Assembled Genomes uncover a global brackish microbiome.</title>
        <authorList>
            <person name="Hugerth L.W."/>
            <person name="Larsson J."/>
            <person name="Alneberg J."/>
            <person name="Lindh M.V."/>
            <person name="Legrand C."/>
            <person name="Pinhassi J."/>
            <person name="Andersson A."/>
        </authorList>
    </citation>
    <scope>NUCLEOTIDE SEQUENCE [LARGE SCALE GENOMIC DNA]</scope>
</reference>
<dbReference type="CDD" id="cd07984">
    <property type="entry name" value="LPLAT_LABLAT-like"/>
    <property type="match status" value="1"/>
</dbReference>
<dbReference type="EMBL" id="LIAV01000181">
    <property type="protein sequence ID" value="KRO40106.1"/>
    <property type="molecule type" value="Genomic_DNA"/>
</dbReference>
<evidence type="ECO:0000313" key="8">
    <source>
        <dbReference type="Proteomes" id="UP000050874"/>
    </source>
</evidence>
<name>A0A0R2PXD5_9GAMM</name>
<evidence type="ECO:0000256" key="3">
    <source>
        <dbReference type="ARBA" id="ARBA00022519"/>
    </source>
</evidence>
<evidence type="ECO:0000256" key="6">
    <source>
        <dbReference type="ARBA" id="ARBA00023315"/>
    </source>
</evidence>
<dbReference type="GO" id="GO:0005886">
    <property type="term" value="C:plasma membrane"/>
    <property type="evidence" value="ECO:0007669"/>
    <property type="project" value="UniProtKB-SubCell"/>
</dbReference>
<dbReference type="Proteomes" id="UP000050874">
    <property type="component" value="Unassembled WGS sequence"/>
</dbReference>